<keyword evidence="2" id="KW-0808">Transferase</keyword>
<gene>
    <name evidence="2" type="primary">tuaG</name>
    <name evidence="2" type="ORF">HMPREF0908_1952</name>
</gene>
<dbReference type="RefSeq" id="WP_006691079.1">
    <property type="nucleotide sequence ID" value="NZ_GG694008.1"/>
</dbReference>
<dbReference type="EC" id="2.4.-.-" evidence="2"/>
<keyword evidence="3" id="KW-1185">Reference proteome</keyword>
<proteinExistence type="predicted"/>
<evidence type="ECO:0000313" key="3">
    <source>
        <dbReference type="Proteomes" id="UP000005309"/>
    </source>
</evidence>
<dbReference type="PANTHER" id="PTHR43685:SF2">
    <property type="entry name" value="GLYCOSYLTRANSFERASE 2-LIKE DOMAIN-CONTAINING PROTEIN"/>
    <property type="match status" value="1"/>
</dbReference>
<keyword evidence="2" id="KW-0328">Glycosyltransferase</keyword>
<dbReference type="STRING" id="638302.HMPREF0908_1952"/>
<evidence type="ECO:0000259" key="1">
    <source>
        <dbReference type="Pfam" id="PF00535"/>
    </source>
</evidence>
<reference evidence="2 3" key="1">
    <citation type="submission" date="2009-04" db="EMBL/GenBank/DDBJ databases">
        <authorList>
            <person name="Qin X."/>
            <person name="Bachman B."/>
            <person name="Battles P."/>
            <person name="Bell A."/>
            <person name="Bess C."/>
            <person name="Bickham C."/>
            <person name="Chaboub L."/>
            <person name="Chen D."/>
            <person name="Coyle M."/>
            <person name="Deiros D.R."/>
            <person name="Dinh H."/>
            <person name="Forbes L."/>
            <person name="Fowler G."/>
            <person name="Francisco L."/>
            <person name="Fu Q."/>
            <person name="Gubbala S."/>
            <person name="Hale W."/>
            <person name="Han Y."/>
            <person name="Hemphill L."/>
            <person name="Highlander S.K."/>
            <person name="Hirani K."/>
            <person name="Hogues M."/>
            <person name="Jackson L."/>
            <person name="Jakkamsetti A."/>
            <person name="Javaid M."/>
            <person name="Jiang H."/>
            <person name="Korchina V."/>
            <person name="Kovar C."/>
            <person name="Lara F."/>
            <person name="Lee S."/>
            <person name="Mata R."/>
            <person name="Mathew T."/>
            <person name="Moen C."/>
            <person name="Morales K."/>
            <person name="Munidasa M."/>
            <person name="Nazareth L."/>
            <person name="Ngo R."/>
            <person name="Nguyen L."/>
            <person name="Okwuonu G."/>
            <person name="Ongeri F."/>
            <person name="Patil S."/>
            <person name="Petrosino J."/>
            <person name="Pham C."/>
            <person name="Pham P."/>
            <person name="Pu L.-L."/>
            <person name="Puazo M."/>
            <person name="Raj R."/>
            <person name="Reid J."/>
            <person name="Rouhana J."/>
            <person name="Saada N."/>
            <person name="Shang Y."/>
            <person name="Simmons D."/>
            <person name="Thornton R."/>
            <person name="Warren J."/>
            <person name="Weissenberger G."/>
            <person name="Zhang J."/>
            <person name="Zhang L."/>
            <person name="Zhou C."/>
            <person name="Zhu D."/>
            <person name="Muzny D."/>
            <person name="Worley K."/>
            <person name="Gibbs R."/>
        </authorList>
    </citation>
    <scope>NUCLEOTIDE SEQUENCE [LARGE SCALE GENOMIC DNA]</scope>
    <source>
        <strain evidence="2 3">ATCC 43531</strain>
    </source>
</reference>
<dbReference type="InterPro" id="IPR050834">
    <property type="entry name" value="Glycosyltransf_2"/>
</dbReference>
<feature type="domain" description="Glycosyltransferase 2-like" evidence="1">
    <location>
        <begin position="12"/>
        <end position="132"/>
    </location>
</feature>
<dbReference type="InterPro" id="IPR029044">
    <property type="entry name" value="Nucleotide-diphossugar_trans"/>
</dbReference>
<dbReference type="Pfam" id="PF00535">
    <property type="entry name" value="Glycos_transf_2"/>
    <property type="match status" value="1"/>
</dbReference>
<comment type="caution">
    <text evidence="2">The sequence shown here is derived from an EMBL/GenBank/DDBJ whole genome shotgun (WGS) entry which is preliminary data.</text>
</comment>
<dbReference type="HOGENOM" id="CLU_025996_0_3_9"/>
<dbReference type="SUPFAM" id="SSF53448">
    <property type="entry name" value="Nucleotide-diphospho-sugar transferases"/>
    <property type="match status" value="1"/>
</dbReference>
<dbReference type="PANTHER" id="PTHR43685">
    <property type="entry name" value="GLYCOSYLTRANSFERASE"/>
    <property type="match status" value="1"/>
</dbReference>
<dbReference type="EMBL" id="ACLA01000033">
    <property type="protein sequence ID" value="EEQ47650.1"/>
    <property type="molecule type" value="Genomic_DNA"/>
</dbReference>
<dbReference type="eggNOG" id="COG0463">
    <property type="taxonomic scope" value="Bacteria"/>
</dbReference>
<accession>C4V652</accession>
<dbReference type="InterPro" id="IPR001173">
    <property type="entry name" value="Glyco_trans_2-like"/>
</dbReference>
<evidence type="ECO:0000313" key="2">
    <source>
        <dbReference type="EMBL" id="EEQ47650.1"/>
    </source>
</evidence>
<sequence length="253" mass="29378">MNKVCYVDKRVSVIMPVYNDTKYIREAIRSVSCQTYQFWELIVVDDGSQQDIKMVLTPLLQDHRIHLIRLERNRGVANARNAGIQQATGRYVAFLDSDDVWLPDKLERQLQFMRKTKAAMSYTSYRRFCHDIQDAGKPVPIVSDVTYDKLLRGNCIGCLTVMIDRSQCASLSMPMVHHEDYAAWLNLAKTGVRIYGMTDDLARYRVRGGSLSANKLKSLLWTWRVYRDSQQLTMLRSLIYMVHYVIRGIRARV</sequence>
<dbReference type="AlphaFoldDB" id="C4V652"/>
<dbReference type="Proteomes" id="UP000005309">
    <property type="component" value="Unassembled WGS sequence"/>
</dbReference>
<protein>
    <submittedName>
        <fullName evidence="2">Glycosyltransferase, group 2 family protein</fullName>
        <ecNumber evidence="2">2.4.-.-</ecNumber>
    </submittedName>
</protein>
<organism evidence="2 3">
    <name type="scientific">Selenomonas flueggei ATCC 43531</name>
    <dbReference type="NCBI Taxonomy" id="638302"/>
    <lineage>
        <taxon>Bacteria</taxon>
        <taxon>Bacillati</taxon>
        <taxon>Bacillota</taxon>
        <taxon>Negativicutes</taxon>
        <taxon>Selenomonadales</taxon>
        <taxon>Selenomonadaceae</taxon>
        <taxon>Selenomonas</taxon>
    </lineage>
</organism>
<dbReference type="Gene3D" id="3.90.550.10">
    <property type="entry name" value="Spore Coat Polysaccharide Biosynthesis Protein SpsA, Chain A"/>
    <property type="match status" value="1"/>
</dbReference>
<name>C4V652_9FIRM</name>
<dbReference type="CDD" id="cd00761">
    <property type="entry name" value="Glyco_tranf_GTA_type"/>
    <property type="match status" value="1"/>
</dbReference>
<dbReference type="GO" id="GO:0016757">
    <property type="term" value="F:glycosyltransferase activity"/>
    <property type="evidence" value="ECO:0007669"/>
    <property type="project" value="UniProtKB-KW"/>
</dbReference>